<evidence type="ECO:0000313" key="2">
    <source>
        <dbReference type="Proteomes" id="UP001148838"/>
    </source>
</evidence>
<comment type="caution">
    <text evidence="1">The sequence shown here is derived from an EMBL/GenBank/DDBJ whole genome shotgun (WGS) entry which is preliminary data.</text>
</comment>
<reference evidence="1 2" key="1">
    <citation type="journal article" date="2022" name="Allergy">
        <title>Genome assembly and annotation of Periplaneta americana reveal a comprehensive cockroach allergen profile.</title>
        <authorList>
            <person name="Wang L."/>
            <person name="Xiong Q."/>
            <person name="Saelim N."/>
            <person name="Wang L."/>
            <person name="Nong W."/>
            <person name="Wan A.T."/>
            <person name="Shi M."/>
            <person name="Liu X."/>
            <person name="Cao Q."/>
            <person name="Hui J.H.L."/>
            <person name="Sookrung N."/>
            <person name="Leung T.F."/>
            <person name="Tungtrongchitr A."/>
            <person name="Tsui S.K.W."/>
        </authorList>
    </citation>
    <scope>NUCLEOTIDE SEQUENCE [LARGE SCALE GENOMIC DNA]</scope>
    <source>
        <strain evidence="1">PWHHKU_190912</strain>
    </source>
</reference>
<dbReference type="Proteomes" id="UP001148838">
    <property type="component" value="Unassembled WGS sequence"/>
</dbReference>
<protein>
    <submittedName>
        <fullName evidence="1">Uncharacterized protein</fullName>
    </submittedName>
</protein>
<gene>
    <name evidence="1" type="ORF">ANN_21281</name>
</gene>
<organism evidence="1 2">
    <name type="scientific">Periplaneta americana</name>
    <name type="common">American cockroach</name>
    <name type="synonym">Blatta americana</name>
    <dbReference type="NCBI Taxonomy" id="6978"/>
    <lineage>
        <taxon>Eukaryota</taxon>
        <taxon>Metazoa</taxon>
        <taxon>Ecdysozoa</taxon>
        <taxon>Arthropoda</taxon>
        <taxon>Hexapoda</taxon>
        <taxon>Insecta</taxon>
        <taxon>Pterygota</taxon>
        <taxon>Neoptera</taxon>
        <taxon>Polyneoptera</taxon>
        <taxon>Dictyoptera</taxon>
        <taxon>Blattodea</taxon>
        <taxon>Blattoidea</taxon>
        <taxon>Blattidae</taxon>
        <taxon>Blattinae</taxon>
        <taxon>Periplaneta</taxon>
    </lineage>
</organism>
<accession>A0ABQ8SEW5</accession>
<proteinExistence type="predicted"/>
<name>A0ABQ8SEW5_PERAM</name>
<evidence type="ECO:0000313" key="1">
    <source>
        <dbReference type="EMBL" id="KAJ4432658.1"/>
    </source>
</evidence>
<dbReference type="EMBL" id="JAJSOF020000029">
    <property type="protein sequence ID" value="KAJ4432658.1"/>
    <property type="molecule type" value="Genomic_DNA"/>
</dbReference>
<sequence length="241" mass="28457">MVRGMQCSLSTEIHEVLRSYRHEYNASRWGPTSLTACRTEATVAVICCTWRRTVDVDRLQRSKTFKRAHQKQESAIDLENASEQPEFDYVLLRYLSAMDPPTLLKNFRLRVNIDLSTALRRSYYQCFFLAERAGTVFRHLFVAFFIMEPKYRRAHKFRVRFPVPEQIFLKLLGYRIYFLTRLVQCKNCRSNNLSAKVCEALKESAIIYQPTQVPNAQSGVTYNQEKRTCRKYFSTQILYKE</sequence>
<keyword evidence="2" id="KW-1185">Reference proteome</keyword>